<keyword evidence="2" id="KW-0238">DNA-binding</keyword>
<dbReference type="InterPro" id="IPR008920">
    <property type="entry name" value="TF_FadR/GntR_C"/>
</dbReference>
<organism evidence="5 6">
    <name type="scientific">Brachyspira catarrhinii</name>
    <dbReference type="NCBI Taxonomy" id="2528966"/>
    <lineage>
        <taxon>Bacteria</taxon>
        <taxon>Pseudomonadati</taxon>
        <taxon>Spirochaetota</taxon>
        <taxon>Spirochaetia</taxon>
        <taxon>Brachyspirales</taxon>
        <taxon>Brachyspiraceae</taxon>
        <taxon>Brachyspira</taxon>
    </lineage>
</organism>
<dbReference type="Gene3D" id="1.10.10.10">
    <property type="entry name" value="Winged helix-like DNA-binding domain superfamily/Winged helix DNA-binding domain"/>
    <property type="match status" value="1"/>
</dbReference>
<dbReference type="PRINTS" id="PR00035">
    <property type="entry name" value="HTHGNTR"/>
</dbReference>
<evidence type="ECO:0000256" key="2">
    <source>
        <dbReference type="ARBA" id="ARBA00023125"/>
    </source>
</evidence>
<dbReference type="InterPro" id="IPR036390">
    <property type="entry name" value="WH_DNA-bd_sf"/>
</dbReference>
<dbReference type="SUPFAM" id="SSF46785">
    <property type="entry name" value="Winged helix' DNA-binding domain"/>
    <property type="match status" value="1"/>
</dbReference>
<dbReference type="Proteomes" id="UP000310168">
    <property type="component" value="Unassembled WGS sequence"/>
</dbReference>
<dbReference type="SUPFAM" id="SSF48008">
    <property type="entry name" value="GntR ligand-binding domain-like"/>
    <property type="match status" value="1"/>
</dbReference>
<dbReference type="EMBL" id="SJDU01000108">
    <property type="protein sequence ID" value="TKZ35397.1"/>
    <property type="molecule type" value="Genomic_DNA"/>
</dbReference>
<comment type="caution">
    <text evidence="5">The sequence shown here is derived from an EMBL/GenBank/DDBJ whole genome shotgun (WGS) entry which is preliminary data.</text>
</comment>
<keyword evidence="3" id="KW-0804">Transcription</keyword>
<dbReference type="SMART" id="SM00345">
    <property type="entry name" value="HTH_GNTR"/>
    <property type="match status" value="1"/>
</dbReference>
<name>A0ABY2TU33_9SPIR</name>
<evidence type="ECO:0000259" key="4">
    <source>
        <dbReference type="PROSITE" id="PS50949"/>
    </source>
</evidence>
<dbReference type="Gene3D" id="1.20.120.530">
    <property type="entry name" value="GntR ligand-binding domain-like"/>
    <property type="match status" value="1"/>
</dbReference>
<accession>A0ABY2TU33</accession>
<protein>
    <submittedName>
        <fullName evidence="5">FadR family transcriptional regulator</fullName>
    </submittedName>
</protein>
<keyword evidence="6" id="KW-1185">Reference proteome</keyword>
<dbReference type="InterPro" id="IPR000524">
    <property type="entry name" value="Tscrpt_reg_HTH_GntR"/>
</dbReference>
<evidence type="ECO:0000256" key="1">
    <source>
        <dbReference type="ARBA" id="ARBA00023015"/>
    </source>
</evidence>
<keyword evidence="1" id="KW-0805">Transcription regulation</keyword>
<evidence type="ECO:0000313" key="6">
    <source>
        <dbReference type="Proteomes" id="UP000310168"/>
    </source>
</evidence>
<dbReference type="Pfam" id="PF07729">
    <property type="entry name" value="FCD"/>
    <property type="match status" value="1"/>
</dbReference>
<sequence>MNSSMLKSSLANKSVVERIVEQITGAIINGELKPGNKIPTELELSKDFNVGRNSIREAINILKTFGIVYIKRSEGTFIADNFRYNMLDPGLYGIILQKDSISEIMQLREVFDNGIMHVAMEIITEKDIKNLKKSFIKLKESILDKNKNIEKILEEDINFHKSLFEMANNTLLNNIAEYIDRITIPSRTKAMEKIISEGKENKFIELHWQIIDIIEKKNIDLINKTIKEHYQFWEKVSIK</sequence>
<evidence type="ECO:0000313" key="5">
    <source>
        <dbReference type="EMBL" id="TKZ35397.1"/>
    </source>
</evidence>
<evidence type="ECO:0000256" key="3">
    <source>
        <dbReference type="ARBA" id="ARBA00023163"/>
    </source>
</evidence>
<dbReference type="CDD" id="cd07377">
    <property type="entry name" value="WHTH_GntR"/>
    <property type="match status" value="1"/>
</dbReference>
<dbReference type="PANTHER" id="PTHR43537:SF5">
    <property type="entry name" value="UXU OPERON TRANSCRIPTIONAL REGULATOR"/>
    <property type="match status" value="1"/>
</dbReference>
<feature type="domain" description="HTH gntR-type" evidence="4">
    <location>
        <begin position="13"/>
        <end position="81"/>
    </location>
</feature>
<gene>
    <name evidence="5" type="ORF">EZH24_05505</name>
</gene>
<dbReference type="PANTHER" id="PTHR43537">
    <property type="entry name" value="TRANSCRIPTIONAL REGULATOR, GNTR FAMILY"/>
    <property type="match status" value="1"/>
</dbReference>
<dbReference type="Pfam" id="PF00392">
    <property type="entry name" value="GntR"/>
    <property type="match status" value="1"/>
</dbReference>
<dbReference type="InterPro" id="IPR036388">
    <property type="entry name" value="WH-like_DNA-bd_sf"/>
</dbReference>
<dbReference type="RefSeq" id="WP_137998139.1">
    <property type="nucleotide sequence ID" value="NZ_SJDU01000108.1"/>
</dbReference>
<reference evidence="5 6" key="1">
    <citation type="journal article" date="2019" name="Anaerobe">
        <title>Brachyspira catarrhinii sp. nov., an anaerobic intestinal spirochaete isolated from vervet monkeys may have been misidentified as Brachyspira aalborgi in previous studies.</title>
        <authorList>
            <person name="Phillips N.D."/>
            <person name="La T."/>
            <person name="Hampson D.J."/>
        </authorList>
    </citation>
    <scope>NUCLEOTIDE SEQUENCE [LARGE SCALE GENOMIC DNA]</scope>
    <source>
        <strain evidence="5 6">Z12</strain>
    </source>
</reference>
<dbReference type="PROSITE" id="PS50949">
    <property type="entry name" value="HTH_GNTR"/>
    <property type="match status" value="1"/>
</dbReference>
<dbReference type="InterPro" id="IPR011711">
    <property type="entry name" value="GntR_C"/>
</dbReference>
<proteinExistence type="predicted"/>